<dbReference type="Pfam" id="PF13780">
    <property type="entry name" value="DUF4176"/>
    <property type="match status" value="1"/>
</dbReference>
<reference evidence="2" key="1">
    <citation type="submission" date="2015-01" db="EMBL/GenBank/DDBJ databases">
        <authorList>
            <person name="Andreevskaya M."/>
        </authorList>
    </citation>
    <scope>NUCLEOTIDE SEQUENCE [LARGE SCALE GENOMIC DNA]</scope>
    <source>
        <strain evidence="2">MKFS47</strain>
    </source>
</reference>
<dbReference type="Proteomes" id="UP000033166">
    <property type="component" value="Chromosome I"/>
</dbReference>
<accession>A0A0D6DV89</accession>
<dbReference type="AlphaFoldDB" id="A0A0D6DV89"/>
<dbReference type="KEGG" id="lpk:LACPI_0478"/>
<gene>
    <name evidence="1" type="ORF">LACPI_0478</name>
</gene>
<name>A0A0D6DV89_9LACT</name>
<organism evidence="1 2">
    <name type="scientific">Pseudolactococcus piscium MKFS47</name>
    <dbReference type="NCBI Taxonomy" id="297352"/>
    <lineage>
        <taxon>Bacteria</taxon>
        <taxon>Bacillati</taxon>
        <taxon>Bacillota</taxon>
        <taxon>Bacilli</taxon>
        <taxon>Lactobacillales</taxon>
        <taxon>Streptococcaceae</taxon>
        <taxon>Pseudolactococcus</taxon>
    </lineage>
</organism>
<protein>
    <submittedName>
        <fullName evidence="1">DUF4176-containing protein</fullName>
    </submittedName>
</protein>
<evidence type="ECO:0000313" key="2">
    <source>
        <dbReference type="Proteomes" id="UP000033166"/>
    </source>
</evidence>
<dbReference type="EMBL" id="LN774769">
    <property type="protein sequence ID" value="CEN27678.1"/>
    <property type="molecule type" value="Genomic_DNA"/>
</dbReference>
<dbReference type="HOGENOM" id="CLU_1872822_0_0_9"/>
<dbReference type="RefSeq" id="WP_050702945.1">
    <property type="nucleotide sequence ID" value="NZ_LN774769.1"/>
</dbReference>
<evidence type="ECO:0000313" key="1">
    <source>
        <dbReference type="EMBL" id="CEN27678.1"/>
    </source>
</evidence>
<proteinExistence type="predicted"/>
<dbReference type="InterPro" id="IPR025233">
    <property type="entry name" value="DUF4176"/>
</dbReference>
<sequence>MSEAISLLPLGTAINIKEDDNVYIVISRGFQKQEDGTVLASYGGILHPFGKTATHAPIQIAENEITELHFLGYEDELDVSFIKQQLSKASEPSQKSGDQITISTSKPTILSQTITDDEVALDYPQDSFYKFRNRQD</sequence>